<evidence type="ECO:0000256" key="3">
    <source>
        <dbReference type="ARBA" id="ARBA00022741"/>
    </source>
</evidence>
<dbReference type="Pfam" id="PF16886">
    <property type="entry name" value="ATP-synt_ab_Xtn"/>
    <property type="match status" value="1"/>
</dbReference>
<organism evidence="12 13">
    <name type="scientific">Tissierella simiarum</name>
    <dbReference type="NCBI Taxonomy" id="2841534"/>
    <lineage>
        <taxon>Bacteria</taxon>
        <taxon>Bacillati</taxon>
        <taxon>Bacillota</taxon>
        <taxon>Tissierellia</taxon>
        <taxon>Tissierellales</taxon>
        <taxon>Tissierellaceae</taxon>
        <taxon>Tissierella</taxon>
    </lineage>
</organism>
<evidence type="ECO:0000256" key="7">
    <source>
        <dbReference type="HAMAP-Rule" id="MF_00309"/>
    </source>
</evidence>
<dbReference type="Pfam" id="PF22919">
    <property type="entry name" value="ATP-synt_VA_C"/>
    <property type="match status" value="1"/>
</dbReference>
<comment type="similarity">
    <text evidence="1 7">Belongs to the ATPase alpha/beta chains family.</text>
</comment>
<dbReference type="HAMAP" id="MF_00309">
    <property type="entry name" value="ATP_synth_A_arch"/>
    <property type="match status" value="1"/>
</dbReference>
<keyword evidence="5 7" id="KW-1278">Translocase</keyword>
<dbReference type="PANTHER" id="PTHR43607:SF1">
    <property type="entry name" value="H(+)-TRANSPORTING TWO-SECTOR ATPASE"/>
    <property type="match status" value="1"/>
</dbReference>
<comment type="function">
    <text evidence="7">Produces ATP from ADP in the presence of a proton gradient across the membrane. The V-type alpha chain is a catalytic subunit.</text>
</comment>
<dbReference type="NCBIfam" id="NF003220">
    <property type="entry name" value="PRK04192.1"/>
    <property type="match status" value="1"/>
</dbReference>
<sequence length="590" mass="66707">MNKLIGNITMINGPVILGENMTGFKMREMVLVGEKKLIGEVISIDGDKGTVQVYEETEGLKRKEVILSTGKPLSLKLGPGMLGNMFDGIQRPLKKIRDDFGSFIPEGIGLISIDEEKLWDVNFTAKEGDLLKEGEIFATVEETYLITHKLLVPVGIEGKVIKVKENGKYNIEEELVVIEDSFGKKHSLKMYQEWPVRIPRPAKERLPINKLLVTGQRVLDIFFPIAKGGTAAIPGGFGTGKTMTQHQLAKWSDADIIIYIGCGERGNEMTEVLEDFPELIDPKTNRPIMERTVLIANTSNMPVAAREASIYTGITIAEYFRDMGYHVAIMADSTSRWAEALREISGRLEEMPAEEGYPAYLPSRLAQFYERAGYVNSLSNKEGSVTIIGAVSPAGGDFSEPVTENTKRFVNVFLALDKELAYSRHYPAINWLNSYSGYMEMLKNYYEMELNEEVEGLRGKMLRLLFEENKLQEIVLLVGEDVLPDDQRLILEIAKVIKIGFLQQNAFHKEDTYVPLKKQLEMLKTIDLLYERGLKAIKKNIPISKVRNGELYGDIIKMKYTVPNDSLERLEELKNEINDFYNTLELDYSK</sequence>
<evidence type="ECO:0000256" key="5">
    <source>
        <dbReference type="ARBA" id="ARBA00022967"/>
    </source>
</evidence>
<reference evidence="12 13" key="1">
    <citation type="submission" date="2021-06" db="EMBL/GenBank/DDBJ databases">
        <authorList>
            <person name="Sun Q."/>
            <person name="Li D."/>
        </authorList>
    </citation>
    <scope>NUCLEOTIDE SEQUENCE [LARGE SCALE GENOMIC DNA]</scope>
    <source>
        <strain evidence="12 13">MSJ-40</strain>
    </source>
</reference>
<feature type="domain" description="ATPase F1/V1/A1 complex alpha/beta subunit N-terminal" evidence="9">
    <location>
        <begin position="8"/>
        <end position="70"/>
    </location>
</feature>
<dbReference type="Pfam" id="PF00006">
    <property type="entry name" value="ATP-synt_ab"/>
    <property type="match status" value="1"/>
</dbReference>
<keyword evidence="6 7" id="KW-0406">Ion transport</keyword>
<protein>
    <recommendedName>
        <fullName evidence="7">V-type ATP synthase alpha chain</fullName>
        <ecNumber evidence="7">7.1.2.2</ecNumber>
    </recommendedName>
    <alternativeName>
        <fullName evidence="7">V-ATPase subunit A</fullName>
    </alternativeName>
</protein>
<feature type="domain" description="ATP synthase A/B type C-terminal" evidence="11">
    <location>
        <begin position="445"/>
        <end position="546"/>
    </location>
</feature>
<comment type="caution">
    <text evidence="12">The sequence shown here is derived from an EMBL/GenBank/DDBJ whole genome shotgun (WGS) entry which is preliminary data.</text>
</comment>
<feature type="domain" description="ATPase F1/V1/A1 complex alpha/beta subunit nucleotide-binding" evidence="8">
    <location>
        <begin position="215"/>
        <end position="436"/>
    </location>
</feature>
<evidence type="ECO:0000259" key="9">
    <source>
        <dbReference type="Pfam" id="PF02874"/>
    </source>
</evidence>
<evidence type="ECO:0000256" key="6">
    <source>
        <dbReference type="ARBA" id="ARBA00023065"/>
    </source>
</evidence>
<evidence type="ECO:0000256" key="4">
    <source>
        <dbReference type="ARBA" id="ARBA00022840"/>
    </source>
</evidence>
<dbReference type="CDD" id="cd18111">
    <property type="entry name" value="ATP-synt_V_A-type_alpha_C"/>
    <property type="match status" value="1"/>
</dbReference>
<name>A0ABS6EA35_9FIRM</name>
<dbReference type="EC" id="7.1.2.2" evidence="7"/>
<dbReference type="InterPro" id="IPR000194">
    <property type="entry name" value="ATPase_F1/V1/A1_a/bsu_nucl-bd"/>
</dbReference>
<keyword evidence="7" id="KW-0066">ATP synthesis</keyword>
<keyword evidence="2 7" id="KW-0813">Transport</keyword>
<keyword evidence="7" id="KW-0375">Hydrogen ion transport</keyword>
<keyword evidence="13" id="KW-1185">Reference proteome</keyword>
<dbReference type="EMBL" id="JAHLPM010000014">
    <property type="protein sequence ID" value="MBU5439401.1"/>
    <property type="molecule type" value="Genomic_DNA"/>
</dbReference>
<dbReference type="InterPro" id="IPR031686">
    <property type="entry name" value="ATP-synth_a_Xtn"/>
</dbReference>
<dbReference type="InterPro" id="IPR055190">
    <property type="entry name" value="ATP-synt_VA_C"/>
</dbReference>
<evidence type="ECO:0000313" key="13">
    <source>
        <dbReference type="Proteomes" id="UP000749471"/>
    </source>
</evidence>
<keyword evidence="3 7" id="KW-0547">Nucleotide-binding</keyword>
<proteinExistence type="inferred from homology"/>
<accession>A0ABS6EA35</accession>
<dbReference type="InterPro" id="IPR022878">
    <property type="entry name" value="V-ATPase_asu"/>
</dbReference>
<dbReference type="InterPro" id="IPR004100">
    <property type="entry name" value="ATPase_F1/V1/A1_a/bsu_N"/>
</dbReference>
<dbReference type="Proteomes" id="UP000749471">
    <property type="component" value="Unassembled WGS sequence"/>
</dbReference>
<feature type="binding site" evidence="7">
    <location>
        <begin position="235"/>
        <end position="242"/>
    </location>
    <ligand>
        <name>ATP</name>
        <dbReference type="ChEBI" id="CHEBI:30616"/>
    </ligand>
</feature>
<feature type="domain" description="ATPsynthase alpha/beta subunit barrel-sandwich" evidence="10">
    <location>
        <begin position="112"/>
        <end position="197"/>
    </location>
</feature>
<gene>
    <name evidence="7" type="primary">atpA</name>
    <name evidence="12" type="ORF">KQI42_15385</name>
</gene>
<evidence type="ECO:0000259" key="10">
    <source>
        <dbReference type="Pfam" id="PF16886"/>
    </source>
</evidence>
<evidence type="ECO:0000259" key="11">
    <source>
        <dbReference type="Pfam" id="PF22919"/>
    </source>
</evidence>
<dbReference type="PROSITE" id="PS00152">
    <property type="entry name" value="ATPASE_ALPHA_BETA"/>
    <property type="match status" value="1"/>
</dbReference>
<evidence type="ECO:0000259" key="8">
    <source>
        <dbReference type="Pfam" id="PF00006"/>
    </source>
</evidence>
<dbReference type="InterPro" id="IPR020003">
    <property type="entry name" value="ATPase_a/bsu_AS"/>
</dbReference>
<evidence type="ECO:0000256" key="2">
    <source>
        <dbReference type="ARBA" id="ARBA00022448"/>
    </source>
</evidence>
<dbReference type="PANTHER" id="PTHR43607">
    <property type="entry name" value="V-TYPE PROTON ATPASE CATALYTIC SUBUNIT A"/>
    <property type="match status" value="1"/>
</dbReference>
<keyword evidence="4 7" id="KW-0067">ATP-binding</keyword>
<evidence type="ECO:0000256" key="1">
    <source>
        <dbReference type="ARBA" id="ARBA00008936"/>
    </source>
</evidence>
<dbReference type="RefSeq" id="WP_216521107.1">
    <property type="nucleotide sequence ID" value="NZ_JAHLPM010000014.1"/>
</dbReference>
<evidence type="ECO:0000313" key="12">
    <source>
        <dbReference type="EMBL" id="MBU5439401.1"/>
    </source>
</evidence>
<comment type="catalytic activity">
    <reaction evidence="7">
        <text>ATP + H2O + 4 H(+)(in) = ADP + phosphate + 5 H(+)(out)</text>
        <dbReference type="Rhea" id="RHEA:57720"/>
        <dbReference type="ChEBI" id="CHEBI:15377"/>
        <dbReference type="ChEBI" id="CHEBI:15378"/>
        <dbReference type="ChEBI" id="CHEBI:30616"/>
        <dbReference type="ChEBI" id="CHEBI:43474"/>
        <dbReference type="ChEBI" id="CHEBI:456216"/>
        <dbReference type="EC" id="7.1.2.2"/>
    </reaction>
</comment>
<dbReference type="CDD" id="cd01134">
    <property type="entry name" value="V_A-ATPase_A"/>
    <property type="match status" value="1"/>
</dbReference>
<dbReference type="Pfam" id="PF02874">
    <property type="entry name" value="ATP-synt_ab_N"/>
    <property type="match status" value="1"/>
</dbReference>